<dbReference type="InterPro" id="IPR001509">
    <property type="entry name" value="Epimerase_deHydtase"/>
</dbReference>
<evidence type="ECO:0000313" key="3">
    <source>
        <dbReference type="Proteomes" id="UP000183642"/>
    </source>
</evidence>
<dbReference type="PANTHER" id="PTHR43245:SF52">
    <property type="entry name" value="NAD-DEPENDENT EPIMERASE_DEHYDRATASE"/>
    <property type="match status" value="1"/>
</dbReference>
<dbReference type="Pfam" id="PF01370">
    <property type="entry name" value="Epimerase"/>
    <property type="match status" value="1"/>
</dbReference>
<dbReference type="EMBL" id="FOWE01000004">
    <property type="protein sequence ID" value="SFO18403.1"/>
    <property type="molecule type" value="Genomic_DNA"/>
</dbReference>
<organism evidence="2 3">
    <name type="scientific">Geodermatophilus obscurus</name>
    <dbReference type="NCBI Taxonomy" id="1861"/>
    <lineage>
        <taxon>Bacteria</taxon>
        <taxon>Bacillati</taxon>
        <taxon>Actinomycetota</taxon>
        <taxon>Actinomycetes</taxon>
        <taxon>Geodermatophilales</taxon>
        <taxon>Geodermatophilaceae</taxon>
        <taxon>Geodermatophilus</taxon>
    </lineage>
</organism>
<dbReference type="PANTHER" id="PTHR43245">
    <property type="entry name" value="BIFUNCTIONAL POLYMYXIN RESISTANCE PROTEIN ARNA"/>
    <property type="match status" value="1"/>
</dbReference>
<proteinExistence type="predicted"/>
<dbReference type="SUPFAM" id="SSF51735">
    <property type="entry name" value="NAD(P)-binding Rossmann-fold domains"/>
    <property type="match status" value="1"/>
</dbReference>
<protein>
    <submittedName>
        <fullName evidence="2">UDP-glucose 4-epimerase</fullName>
    </submittedName>
</protein>
<gene>
    <name evidence="2" type="ORF">SAMN05660359_01848</name>
</gene>
<dbReference type="InterPro" id="IPR036291">
    <property type="entry name" value="NAD(P)-bd_dom_sf"/>
</dbReference>
<dbReference type="InterPro" id="IPR050177">
    <property type="entry name" value="Lipid_A_modif_metabolic_enz"/>
</dbReference>
<dbReference type="RefSeq" id="WP_075013242.1">
    <property type="nucleotide sequence ID" value="NZ_FOWE01000004.1"/>
</dbReference>
<accession>A0A1I5F3Z5</accession>
<keyword evidence="3" id="KW-1185">Reference proteome</keyword>
<dbReference type="AlphaFoldDB" id="A0A1I5F3Z5"/>
<sequence>MPPAVVLVTGVSRWLGGALAAELARDPAIDRVIGVDTVPPSAELLRRLGRTEFVRADIRNPLIGKVISTAAVDTVVHMNISSTPAGAGGRGAMKELNVIGTMQLLAACQRAPSVRRLVLKSTSAVYGASPRDPAVFTEAMQARRVPSGGFAKDSLDIEGYVRAFSRRRPDVGVAVLRFTNFIGPRIDSVLSGFLRMPVVPTALGYDARVQLLHEDDALGVLTRATTGEFTGTVNAGGEGTLLLSQVIRRLGRLQLPVPSPALGSLGRLTRRFGYVDYSPEQMRFLNFGRVVDTTVLRTEFGYTPRYSTAEALADYAHTVPPVVPPDLVGDVAARAQGLVARAGSVASTVGTTVHGRLRPAPASPGLRAVRDA</sequence>
<feature type="domain" description="NAD-dependent epimerase/dehydratase" evidence="1">
    <location>
        <begin position="6"/>
        <end position="189"/>
    </location>
</feature>
<evidence type="ECO:0000313" key="2">
    <source>
        <dbReference type="EMBL" id="SFO18403.1"/>
    </source>
</evidence>
<dbReference type="Gene3D" id="3.40.50.720">
    <property type="entry name" value="NAD(P)-binding Rossmann-like Domain"/>
    <property type="match status" value="1"/>
</dbReference>
<reference evidence="3" key="1">
    <citation type="submission" date="2016-10" db="EMBL/GenBank/DDBJ databases">
        <authorList>
            <person name="Varghese N."/>
            <person name="Submissions S."/>
        </authorList>
    </citation>
    <scope>NUCLEOTIDE SEQUENCE [LARGE SCALE GENOMIC DNA]</scope>
    <source>
        <strain evidence="3">DSM 43161</strain>
    </source>
</reference>
<dbReference type="OrthoDB" id="3205647at2"/>
<dbReference type="Proteomes" id="UP000183642">
    <property type="component" value="Unassembled WGS sequence"/>
</dbReference>
<evidence type="ECO:0000259" key="1">
    <source>
        <dbReference type="Pfam" id="PF01370"/>
    </source>
</evidence>
<name>A0A1I5F3Z5_9ACTN</name>